<keyword evidence="3" id="KW-1185">Reference proteome</keyword>
<evidence type="ECO:0000313" key="2">
    <source>
        <dbReference type="EMBL" id="GGD45127.1"/>
    </source>
</evidence>
<comment type="caution">
    <text evidence="2">The sequence shown here is derived from an EMBL/GenBank/DDBJ whole genome shotgun (WGS) entry which is preliminary data.</text>
</comment>
<gene>
    <name evidence="2" type="ORF">GCM10011514_06470</name>
</gene>
<dbReference type="AlphaFoldDB" id="A0A916YHF5"/>
<evidence type="ECO:0000259" key="1">
    <source>
        <dbReference type="Pfam" id="PF08845"/>
    </source>
</evidence>
<dbReference type="GO" id="GO:0003723">
    <property type="term" value="F:RNA binding"/>
    <property type="evidence" value="ECO:0007669"/>
    <property type="project" value="InterPro"/>
</dbReference>
<dbReference type="Pfam" id="PF08845">
    <property type="entry name" value="SymE_toxin"/>
    <property type="match status" value="1"/>
</dbReference>
<proteinExistence type="predicted"/>
<feature type="domain" description="Toxin SymE-like" evidence="1">
    <location>
        <begin position="5"/>
        <end position="56"/>
    </location>
</feature>
<dbReference type="EMBL" id="BMKK01000001">
    <property type="protein sequence ID" value="GGD45127.1"/>
    <property type="molecule type" value="Genomic_DNA"/>
</dbReference>
<dbReference type="Proteomes" id="UP000609064">
    <property type="component" value="Unassembled WGS sequence"/>
</dbReference>
<sequence>MEIFRKTKISKRYVRTTWNAKNVPLIKMQGEYLRDAGFKIGTECSVKIEQGRIIIIAL</sequence>
<reference evidence="2" key="2">
    <citation type="submission" date="2020-09" db="EMBL/GenBank/DDBJ databases">
        <authorList>
            <person name="Sun Q."/>
            <person name="Zhou Y."/>
        </authorList>
    </citation>
    <scope>NUCLEOTIDE SEQUENCE</scope>
    <source>
        <strain evidence="2">CGMCC 1.15958</strain>
    </source>
</reference>
<organism evidence="2 3">
    <name type="scientific">Emticicia aquatilis</name>
    <dbReference type="NCBI Taxonomy" id="1537369"/>
    <lineage>
        <taxon>Bacteria</taxon>
        <taxon>Pseudomonadati</taxon>
        <taxon>Bacteroidota</taxon>
        <taxon>Cytophagia</taxon>
        <taxon>Cytophagales</taxon>
        <taxon>Leadbetterellaceae</taxon>
        <taxon>Emticicia</taxon>
    </lineage>
</organism>
<dbReference type="RefSeq" id="WP_188764576.1">
    <property type="nucleotide sequence ID" value="NZ_BMKK01000001.1"/>
</dbReference>
<dbReference type="InterPro" id="IPR014944">
    <property type="entry name" value="Toxin_SymE-like"/>
</dbReference>
<dbReference type="GO" id="GO:0016788">
    <property type="term" value="F:hydrolase activity, acting on ester bonds"/>
    <property type="evidence" value="ECO:0007669"/>
    <property type="project" value="InterPro"/>
</dbReference>
<accession>A0A916YHF5</accession>
<name>A0A916YHF5_9BACT</name>
<dbReference type="GO" id="GO:0005737">
    <property type="term" value="C:cytoplasm"/>
    <property type="evidence" value="ECO:0007669"/>
    <property type="project" value="InterPro"/>
</dbReference>
<dbReference type="GO" id="GO:0016070">
    <property type="term" value="P:RNA metabolic process"/>
    <property type="evidence" value="ECO:0007669"/>
    <property type="project" value="InterPro"/>
</dbReference>
<protein>
    <recommendedName>
        <fullName evidence="1">Toxin SymE-like domain-containing protein</fullName>
    </recommendedName>
</protein>
<evidence type="ECO:0000313" key="3">
    <source>
        <dbReference type="Proteomes" id="UP000609064"/>
    </source>
</evidence>
<reference evidence="2" key="1">
    <citation type="journal article" date="2014" name="Int. J. Syst. Evol. Microbiol.">
        <title>Complete genome sequence of Corynebacterium casei LMG S-19264T (=DSM 44701T), isolated from a smear-ripened cheese.</title>
        <authorList>
            <consortium name="US DOE Joint Genome Institute (JGI-PGF)"/>
            <person name="Walter F."/>
            <person name="Albersmeier A."/>
            <person name="Kalinowski J."/>
            <person name="Ruckert C."/>
        </authorList>
    </citation>
    <scope>NUCLEOTIDE SEQUENCE</scope>
    <source>
        <strain evidence="2">CGMCC 1.15958</strain>
    </source>
</reference>